<evidence type="ECO:0000256" key="8">
    <source>
        <dbReference type="ARBA" id="ARBA00022679"/>
    </source>
</evidence>
<dbReference type="InterPro" id="IPR050482">
    <property type="entry name" value="Sensor_HK_TwoCompSys"/>
</dbReference>
<dbReference type="Proteomes" id="UP000449710">
    <property type="component" value="Unassembled WGS sequence"/>
</dbReference>
<keyword evidence="8" id="KW-0808">Transferase</keyword>
<keyword evidence="13" id="KW-0411">Iron-sulfur</keyword>
<dbReference type="InterPro" id="IPR003594">
    <property type="entry name" value="HATPase_dom"/>
</dbReference>
<evidence type="ECO:0000259" key="17">
    <source>
        <dbReference type="PROSITE" id="PS50109"/>
    </source>
</evidence>
<dbReference type="GO" id="GO:0051539">
    <property type="term" value="F:4 iron, 4 sulfur cluster binding"/>
    <property type="evidence" value="ECO:0007669"/>
    <property type="project" value="UniProtKB-KW"/>
</dbReference>
<dbReference type="Pfam" id="PF07730">
    <property type="entry name" value="HisKA_3"/>
    <property type="match status" value="1"/>
</dbReference>
<evidence type="ECO:0000256" key="9">
    <source>
        <dbReference type="ARBA" id="ARBA00022723"/>
    </source>
</evidence>
<dbReference type="PANTHER" id="PTHR24421">
    <property type="entry name" value="NITRATE/NITRITE SENSOR PROTEIN NARX-RELATED"/>
    <property type="match status" value="1"/>
</dbReference>
<dbReference type="SMART" id="SM00387">
    <property type="entry name" value="HATPase_c"/>
    <property type="match status" value="1"/>
</dbReference>
<evidence type="ECO:0000256" key="16">
    <source>
        <dbReference type="SAM" id="Coils"/>
    </source>
</evidence>
<dbReference type="GO" id="GO:0016020">
    <property type="term" value="C:membrane"/>
    <property type="evidence" value="ECO:0007669"/>
    <property type="project" value="InterPro"/>
</dbReference>
<evidence type="ECO:0000313" key="19">
    <source>
        <dbReference type="Proteomes" id="UP000449710"/>
    </source>
</evidence>
<dbReference type="Pfam" id="PF02518">
    <property type="entry name" value="HATPase_c"/>
    <property type="match status" value="1"/>
</dbReference>
<dbReference type="AlphaFoldDB" id="A0AA44BEU6"/>
<protein>
    <recommendedName>
        <fullName evidence="5">Oxygen sensor histidine kinase NreB</fullName>
        <ecNumber evidence="4">2.7.13.3</ecNumber>
    </recommendedName>
    <alternativeName>
        <fullName evidence="15">Nitrogen regulation protein B</fullName>
    </alternativeName>
</protein>
<dbReference type="GO" id="GO:0005737">
    <property type="term" value="C:cytoplasm"/>
    <property type="evidence" value="ECO:0007669"/>
    <property type="project" value="UniProtKB-SubCell"/>
</dbReference>
<keyword evidence="10 18" id="KW-0418">Kinase</keyword>
<evidence type="ECO:0000256" key="14">
    <source>
        <dbReference type="ARBA" id="ARBA00024827"/>
    </source>
</evidence>
<keyword evidence="7" id="KW-0963">Cytoplasm</keyword>
<comment type="cofactor">
    <cofactor evidence="2">
        <name>[4Fe-4S] cluster</name>
        <dbReference type="ChEBI" id="CHEBI:49883"/>
    </cofactor>
</comment>
<evidence type="ECO:0000256" key="12">
    <source>
        <dbReference type="ARBA" id="ARBA00023012"/>
    </source>
</evidence>
<evidence type="ECO:0000256" key="11">
    <source>
        <dbReference type="ARBA" id="ARBA00023004"/>
    </source>
</evidence>
<keyword evidence="6" id="KW-0004">4Fe-4S</keyword>
<keyword evidence="9" id="KW-0479">Metal-binding</keyword>
<reference evidence="18 19" key="1">
    <citation type="submission" date="2019-04" db="EMBL/GenBank/DDBJ databases">
        <title>Isachenkonia alkalipeptolytica gen. nov. sp. nov. a new anaerobic, alkiliphilic organothrophic bacterium capable to reduce synthesized ferrihydrite isolated from a soda lake.</title>
        <authorList>
            <person name="Toshchakov S.V."/>
            <person name="Zavarzina D.G."/>
            <person name="Zhilina T.N."/>
            <person name="Kostrikina N.A."/>
            <person name="Kublanov I.V."/>
        </authorList>
    </citation>
    <scope>NUCLEOTIDE SEQUENCE [LARGE SCALE GENOMIC DNA]</scope>
    <source>
        <strain evidence="18 19">Z-1701</strain>
    </source>
</reference>
<evidence type="ECO:0000256" key="4">
    <source>
        <dbReference type="ARBA" id="ARBA00012438"/>
    </source>
</evidence>
<feature type="domain" description="Histidine kinase" evidence="17">
    <location>
        <begin position="191"/>
        <end position="391"/>
    </location>
</feature>
<evidence type="ECO:0000256" key="13">
    <source>
        <dbReference type="ARBA" id="ARBA00023014"/>
    </source>
</evidence>
<dbReference type="GO" id="GO:0046872">
    <property type="term" value="F:metal ion binding"/>
    <property type="evidence" value="ECO:0007669"/>
    <property type="project" value="UniProtKB-KW"/>
</dbReference>
<dbReference type="PRINTS" id="PR00344">
    <property type="entry name" value="BCTRLSENSOR"/>
</dbReference>
<comment type="subcellular location">
    <subcellularLocation>
        <location evidence="3">Cytoplasm</location>
    </subcellularLocation>
</comment>
<evidence type="ECO:0000256" key="15">
    <source>
        <dbReference type="ARBA" id="ARBA00030800"/>
    </source>
</evidence>
<evidence type="ECO:0000256" key="2">
    <source>
        <dbReference type="ARBA" id="ARBA00001966"/>
    </source>
</evidence>
<evidence type="ECO:0000256" key="10">
    <source>
        <dbReference type="ARBA" id="ARBA00022777"/>
    </source>
</evidence>
<dbReference type="InterPro" id="IPR005467">
    <property type="entry name" value="His_kinase_dom"/>
</dbReference>
<dbReference type="Gene3D" id="3.30.565.10">
    <property type="entry name" value="Histidine kinase-like ATPase, C-terminal domain"/>
    <property type="match status" value="1"/>
</dbReference>
<evidence type="ECO:0000256" key="6">
    <source>
        <dbReference type="ARBA" id="ARBA00022485"/>
    </source>
</evidence>
<dbReference type="GO" id="GO:0046983">
    <property type="term" value="F:protein dimerization activity"/>
    <property type="evidence" value="ECO:0007669"/>
    <property type="project" value="InterPro"/>
</dbReference>
<feature type="coiled-coil region" evidence="16">
    <location>
        <begin position="207"/>
        <end position="234"/>
    </location>
</feature>
<organism evidence="18 19">
    <name type="scientific">Isachenkonia alkalipeptolytica</name>
    <dbReference type="NCBI Taxonomy" id="2565777"/>
    <lineage>
        <taxon>Bacteria</taxon>
        <taxon>Bacillati</taxon>
        <taxon>Bacillota</taxon>
        <taxon>Clostridia</taxon>
        <taxon>Eubacteriales</taxon>
        <taxon>Clostridiaceae</taxon>
        <taxon>Isachenkonia</taxon>
    </lineage>
</organism>
<comment type="caution">
    <text evidence="18">The sequence shown here is derived from an EMBL/GenBank/DDBJ whole genome shotgun (WGS) entry which is preliminary data.</text>
</comment>
<accession>A0AA44BEU6</accession>
<feature type="coiled-coil region" evidence="16">
    <location>
        <begin position="26"/>
        <end position="67"/>
    </location>
</feature>
<gene>
    <name evidence="18" type="ORF">ISALK_05295</name>
</gene>
<comment type="catalytic activity">
    <reaction evidence="1">
        <text>ATP + protein L-histidine = ADP + protein N-phospho-L-histidine.</text>
        <dbReference type="EC" id="2.7.13.3"/>
    </reaction>
</comment>
<sequence>MEKEPEEVSKINTILSKAITAVEESKEEIFEITENLRKECDELQRQVIRFKEEAKNLVLQVESLEEKERISRKTLLKVSKNFETYAEEDIKKAYERANDLRLQVLVKRREEKEIITKRKDLELRLKEAEKNLKKAESLTSKIGIALEFLGDNFDSVISSAEGIEEKQAIGKRIILAQEEERKRIARDIHDGPAQSLSNVIIKSELCERLLDKDLVEAKEELKSLKEIVRESTKEVRRIIYNLRPMSLDDLGFVAMIEKYLEVFQEESGIQAEFVVDSNQGIEDSVRNLFVFRITQELLNNVRKHSEATFVEVSLDITKNSIHLRVQDNGKGFNMEEEFEDPRGIKESPNTHMNGLGLQSIKERVKLLNGRITFESKEAMGTKVQCVIPNDV</sequence>
<feature type="coiled-coil region" evidence="16">
    <location>
        <begin position="111"/>
        <end position="138"/>
    </location>
</feature>
<dbReference type="CDD" id="cd16917">
    <property type="entry name" value="HATPase_UhpB-NarQ-NarX-like"/>
    <property type="match status" value="1"/>
</dbReference>
<evidence type="ECO:0000256" key="1">
    <source>
        <dbReference type="ARBA" id="ARBA00000085"/>
    </source>
</evidence>
<dbReference type="Pfam" id="PF05384">
    <property type="entry name" value="DegS"/>
    <property type="match status" value="1"/>
</dbReference>
<comment type="function">
    <text evidence="14">Member of the two-component regulatory system NreB/NreC involved in the control of dissimilatory nitrate/nitrite reduction in response to oxygen. NreB functions as a direct oxygen sensor histidine kinase which is autophosphorylated, in the absence of oxygen, probably at the conserved histidine residue, and transfers its phosphate group probably to a conserved aspartate residue of NreC. NreB/NreC activates the expression of the nitrate (narGHJI) and nitrite (nir) reductase operons, as well as the putative nitrate transporter gene narT.</text>
</comment>
<dbReference type="PANTHER" id="PTHR24421:SF55">
    <property type="entry name" value="SENSOR HISTIDINE KINASE YDFH"/>
    <property type="match status" value="1"/>
</dbReference>
<dbReference type="SUPFAM" id="SSF55874">
    <property type="entry name" value="ATPase domain of HSP90 chaperone/DNA topoisomerase II/histidine kinase"/>
    <property type="match status" value="1"/>
</dbReference>
<dbReference type="GO" id="GO:0000155">
    <property type="term" value="F:phosphorelay sensor kinase activity"/>
    <property type="evidence" value="ECO:0007669"/>
    <property type="project" value="InterPro"/>
</dbReference>
<dbReference type="InterPro" id="IPR036890">
    <property type="entry name" value="HATPase_C_sf"/>
</dbReference>
<dbReference type="PROSITE" id="PS50109">
    <property type="entry name" value="HIS_KIN"/>
    <property type="match status" value="1"/>
</dbReference>
<evidence type="ECO:0000256" key="5">
    <source>
        <dbReference type="ARBA" id="ARBA00017322"/>
    </source>
</evidence>
<keyword evidence="11" id="KW-0408">Iron</keyword>
<dbReference type="InterPro" id="IPR011712">
    <property type="entry name" value="Sig_transdc_His_kin_sub3_dim/P"/>
</dbReference>
<keyword evidence="19" id="KW-1185">Reference proteome</keyword>
<keyword evidence="16" id="KW-0175">Coiled coil</keyword>
<dbReference type="InterPro" id="IPR004358">
    <property type="entry name" value="Sig_transdc_His_kin-like_C"/>
</dbReference>
<evidence type="ECO:0000313" key="18">
    <source>
        <dbReference type="EMBL" id="NBG87911.1"/>
    </source>
</evidence>
<dbReference type="InterPro" id="IPR008595">
    <property type="entry name" value="DegS"/>
</dbReference>
<name>A0AA44BEU6_9CLOT</name>
<dbReference type="EC" id="2.7.13.3" evidence="4"/>
<proteinExistence type="predicted"/>
<dbReference type="Gene3D" id="1.20.5.1930">
    <property type="match status" value="1"/>
</dbReference>
<evidence type="ECO:0000256" key="7">
    <source>
        <dbReference type="ARBA" id="ARBA00022490"/>
    </source>
</evidence>
<keyword evidence="12" id="KW-0902">Two-component regulatory system</keyword>
<dbReference type="RefSeq" id="WP_160719879.1">
    <property type="nucleotide sequence ID" value="NZ_SUMG01000004.1"/>
</dbReference>
<evidence type="ECO:0000256" key="3">
    <source>
        <dbReference type="ARBA" id="ARBA00004496"/>
    </source>
</evidence>
<dbReference type="EMBL" id="SUMG01000004">
    <property type="protein sequence ID" value="NBG87911.1"/>
    <property type="molecule type" value="Genomic_DNA"/>
</dbReference>